<evidence type="ECO:0000256" key="6">
    <source>
        <dbReference type="ARBA" id="ARBA00022842"/>
    </source>
</evidence>
<dbReference type="PIRSF" id="PIRSF005499">
    <property type="entry name" value="PNPase"/>
    <property type="match status" value="1"/>
</dbReference>
<keyword evidence="4 8" id="KW-0548">Nucleotidyltransferase</keyword>
<dbReference type="GO" id="GO:0000287">
    <property type="term" value="F:magnesium ion binding"/>
    <property type="evidence" value="ECO:0007669"/>
    <property type="project" value="UniProtKB-UniRule"/>
</dbReference>
<dbReference type="FunFam" id="3.30.230.70:FF:000002">
    <property type="entry name" value="Polyribonucleotide nucleotidyltransferase"/>
    <property type="match status" value="1"/>
</dbReference>
<dbReference type="InterPro" id="IPR020568">
    <property type="entry name" value="Ribosomal_Su5_D2-typ_SF"/>
</dbReference>
<dbReference type="PROSITE" id="PS50084">
    <property type="entry name" value="KH_TYPE_1"/>
    <property type="match status" value="1"/>
</dbReference>
<dbReference type="AlphaFoldDB" id="S5DVY4"/>
<dbReference type="Pfam" id="PF01138">
    <property type="entry name" value="RNase_PH"/>
    <property type="match status" value="2"/>
</dbReference>
<dbReference type="InterPro" id="IPR027408">
    <property type="entry name" value="PNPase/RNase_PH_dom_sf"/>
</dbReference>
<keyword evidence="6 8" id="KW-0460">Magnesium</keyword>
<evidence type="ECO:0000256" key="5">
    <source>
        <dbReference type="ARBA" id="ARBA00022723"/>
    </source>
</evidence>
<comment type="catalytic activity">
    <reaction evidence="8">
        <text>RNA(n+1) + phosphate = RNA(n) + a ribonucleoside 5'-diphosphate</text>
        <dbReference type="Rhea" id="RHEA:22096"/>
        <dbReference type="Rhea" id="RHEA-COMP:14527"/>
        <dbReference type="Rhea" id="RHEA-COMP:17342"/>
        <dbReference type="ChEBI" id="CHEBI:43474"/>
        <dbReference type="ChEBI" id="CHEBI:57930"/>
        <dbReference type="ChEBI" id="CHEBI:140395"/>
        <dbReference type="EC" id="2.7.7.8"/>
    </reaction>
</comment>
<dbReference type="SUPFAM" id="SSF54791">
    <property type="entry name" value="Eukaryotic type KH-domain (KH-domain type I)"/>
    <property type="match status" value="1"/>
</dbReference>
<proteinExistence type="inferred from homology"/>
<feature type="binding site" evidence="8">
    <location>
        <position position="502"/>
    </location>
    <ligand>
        <name>Mg(2+)</name>
        <dbReference type="ChEBI" id="CHEBI:18420"/>
    </ligand>
</feature>
<reference evidence="11" key="1">
    <citation type="journal article" date="2013" name="Sci. Rep.">
        <title>Metagenomics uncovers a new group of low GC and ultra-small marine Actinobacteria.</title>
        <authorList>
            <person name="Ghai R."/>
            <person name="Mizuno C.M."/>
            <person name="Picazo A."/>
            <person name="Camacho A."/>
            <person name="Rodriguez-Valera F."/>
        </authorList>
    </citation>
    <scope>NUCLEOTIDE SEQUENCE</scope>
</reference>
<evidence type="ECO:0000256" key="7">
    <source>
        <dbReference type="ARBA" id="ARBA00022884"/>
    </source>
</evidence>
<dbReference type="CDD" id="cd11364">
    <property type="entry name" value="RNase_PH_PNPase_2"/>
    <property type="match status" value="1"/>
</dbReference>
<evidence type="ECO:0000256" key="8">
    <source>
        <dbReference type="HAMAP-Rule" id="MF_01595"/>
    </source>
</evidence>
<name>S5DVY4_9ACTN</name>
<dbReference type="InterPro" id="IPR003029">
    <property type="entry name" value="S1_domain"/>
</dbReference>
<dbReference type="Gene3D" id="2.40.50.140">
    <property type="entry name" value="Nucleic acid-binding proteins"/>
    <property type="match status" value="1"/>
</dbReference>
<dbReference type="NCBIfam" id="TIGR03591">
    <property type="entry name" value="polynuc_phos"/>
    <property type="match status" value="1"/>
</dbReference>
<protein>
    <recommendedName>
        <fullName evidence="8">Polyribonucleotide nucleotidyltransferase</fullName>
        <ecNumber evidence="8">2.7.7.8</ecNumber>
    </recommendedName>
    <alternativeName>
        <fullName evidence="8">Polynucleotide phosphorylase</fullName>
        <shortName evidence="8">PNPase</shortName>
    </alternativeName>
</protein>
<organism evidence="11">
    <name type="scientific">Candidatus Actinomarina minuta</name>
    <dbReference type="NCBI Taxonomy" id="1389454"/>
    <lineage>
        <taxon>Bacteria</taxon>
        <taxon>Bacillati</taxon>
        <taxon>Actinomycetota</taxon>
        <taxon>Actinomycetes</taxon>
        <taxon>Candidatus Actinomarinidae</taxon>
        <taxon>Candidatus Actinomarinales</taxon>
        <taxon>Candidatus Actinomarineae</taxon>
        <taxon>Candidatus Actinomarinaceae</taxon>
        <taxon>Candidatus Actinomarina</taxon>
    </lineage>
</organism>
<dbReference type="CDD" id="cd02393">
    <property type="entry name" value="KH-I_PNPase"/>
    <property type="match status" value="1"/>
</dbReference>
<comment type="function">
    <text evidence="8">Involved in mRNA degradation. Catalyzes the phosphorolysis of single-stranded polyribonucleotides processively in the 3'- to 5'-direction.</text>
</comment>
<dbReference type="Pfam" id="PF00575">
    <property type="entry name" value="S1"/>
    <property type="match status" value="1"/>
</dbReference>
<dbReference type="SMART" id="SM00322">
    <property type="entry name" value="KH"/>
    <property type="match status" value="1"/>
</dbReference>
<dbReference type="Gene3D" id="3.30.230.70">
    <property type="entry name" value="GHMP Kinase, N-terminal domain"/>
    <property type="match status" value="2"/>
</dbReference>
<dbReference type="SMART" id="SM00316">
    <property type="entry name" value="S1"/>
    <property type="match status" value="1"/>
</dbReference>
<dbReference type="GO" id="GO:0004654">
    <property type="term" value="F:polyribonucleotide nucleotidyltransferase activity"/>
    <property type="evidence" value="ECO:0007669"/>
    <property type="project" value="UniProtKB-UniRule"/>
</dbReference>
<keyword evidence="2 8" id="KW-0963">Cytoplasm</keyword>
<dbReference type="SUPFAM" id="SSF55666">
    <property type="entry name" value="Ribonuclease PH domain 2-like"/>
    <property type="match status" value="2"/>
</dbReference>
<dbReference type="InterPro" id="IPR012162">
    <property type="entry name" value="PNPase"/>
</dbReference>
<dbReference type="SUPFAM" id="SSF46915">
    <property type="entry name" value="Polynucleotide phosphorylase/guanosine pentaphosphate synthase (PNPase/GPSI), domain 3"/>
    <property type="match status" value="1"/>
</dbReference>
<dbReference type="NCBIfam" id="NF008805">
    <property type="entry name" value="PRK11824.1"/>
    <property type="match status" value="1"/>
</dbReference>
<gene>
    <name evidence="8" type="primary">pnp</name>
</gene>
<keyword evidence="7 8" id="KW-0694">RNA-binding</keyword>
<feature type="region of interest" description="Disordered" evidence="9">
    <location>
        <begin position="709"/>
        <end position="767"/>
    </location>
</feature>
<dbReference type="InterPro" id="IPR012340">
    <property type="entry name" value="NA-bd_OB-fold"/>
</dbReference>
<dbReference type="PROSITE" id="PS50126">
    <property type="entry name" value="S1"/>
    <property type="match status" value="1"/>
</dbReference>
<dbReference type="FunFam" id="3.30.1370.10:FF:000001">
    <property type="entry name" value="Polyribonucleotide nucleotidyltransferase"/>
    <property type="match status" value="1"/>
</dbReference>
<dbReference type="FunFam" id="3.30.230.70:FF:000001">
    <property type="entry name" value="Polyribonucleotide nucleotidyltransferase"/>
    <property type="match status" value="1"/>
</dbReference>
<dbReference type="InterPro" id="IPR015848">
    <property type="entry name" value="PNPase_PH_RNA-bd_bac/org-type"/>
</dbReference>
<comment type="cofactor">
    <cofactor evidence="8">
        <name>Mg(2+)</name>
        <dbReference type="ChEBI" id="CHEBI:18420"/>
    </cofactor>
</comment>
<dbReference type="InterPro" id="IPR004087">
    <property type="entry name" value="KH_dom"/>
</dbReference>
<evidence type="ECO:0000256" key="4">
    <source>
        <dbReference type="ARBA" id="ARBA00022695"/>
    </source>
</evidence>
<dbReference type="EMBL" id="KC811123">
    <property type="protein sequence ID" value="AGQ19147.1"/>
    <property type="molecule type" value="Genomic_DNA"/>
</dbReference>
<keyword evidence="5 8" id="KW-0479">Metal-binding</keyword>
<feature type="compositionally biased region" description="Acidic residues" evidence="9">
    <location>
        <begin position="709"/>
        <end position="718"/>
    </location>
</feature>
<feature type="domain" description="S1 motif" evidence="10">
    <location>
        <begin position="640"/>
        <end position="708"/>
    </location>
</feature>
<evidence type="ECO:0000256" key="2">
    <source>
        <dbReference type="ARBA" id="ARBA00022490"/>
    </source>
</evidence>
<sequence>MSIDNVKVSIGNSEIAFETGKLALQAPGSVVVTSGDTNVLVTTVANKSVRDGIDFFPLTVDVEERMYSAGKIPGGFFRREGRQTEKAILACRLIDRPLRPSFKDGFRCETQIIATVLSVDNENEYDILALNAASLGLQLAGVPLESAVGAVRMSLINDNWVVQATNSELEESVFNMVVAGSLNNSGEVDIVMVEAGAADDAFKKIDEGSAAPSENIVADGIDASKEFIAKLIETQKELVAKREVPNVEWPTVEDFSDDLKNNISDEFSTQIESATALTDRAERSEKQSELEEQVIEKFLNEEEDNTKAIKLAFKSIVKNTVRDRVLSGGPRLDGRTPTDIRNISAEINLLPTVHGSSLFLRGETQVLNVTTLGMSRLEQMLDTIDTVTSKRYMHHYNFPPYSTGEAYPMRGPKRREIGHGALAEKALVPLIPPKVDFPYTIRVVSEAISSNGSTSQASVCASSLSLMAAGVPIREHVAGIAMGLISNDDTYVTLTDILGAEDALGDMDFKVAGTRNVITALQLDMKIEGLPADVLRKALNQAMDARHHILDIMEDTISEPAENLSGNAPRLETIELPKDKIGEVIGPKGKNIKKIEEETGCSVEIDDDGILTLGSTEEDAIAAGKEMVMLIIDPPEAEVGAQYDGEVVSVATYGAFINILPGRDGLLHVSKFHSSKRVNNTEAVVSVGDKIKVNVDSIEKGKVSLSPVEDLEIPEDAEGGSSKNSRDNKPSRSKNGNRNGRDKKPGNNEKSSNRKRVSFEDEFEKGL</sequence>
<dbReference type="SUPFAM" id="SSF54211">
    <property type="entry name" value="Ribosomal protein S5 domain 2-like"/>
    <property type="match status" value="2"/>
</dbReference>
<dbReference type="SUPFAM" id="SSF50249">
    <property type="entry name" value="Nucleic acid-binding proteins"/>
    <property type="match status" value="1"/>
</dbReference>
<dbReference type="InterPro" id="IPR036345">
    <property type="entry name" value="ExoRNase_PH_dom2_sf"/>
</dbReference>
<dbReference type="EC" id="2.7.7.8" evidence="8"/>
<feature type="binding site" evidence="8">
    <location>
        <position position="508"/>
    </location>
    <ligand>
        <name>Mg(2+)</name>
        <dbReference type="ChEBI" id="CHEBI:18420"/>
    </ligand>
</feature>
<dbReference type="HAMAP" id="MF_01595">
    <property type="entry name" value="PNPase"/>
    <property type="match status" value="1"/>
</dbReference>
<dbReference type="GO" id="GO:0000175">
    <property type="term" value="F:3'-5'-RNA exonuclease activity"/>
    <property type="evidence" value="ECO:0007669"/>
    <property type="project" value="TreeGrafter"/>
</dbReference>
<dbReference type="GO" id="GO:0006402">
    <property type="term" value="P:mRNA catabolic process"/>
    <property type="evidence" value="ECO:0007669"/>
    <property type="project" value="UniProtKB-UniRule"/>
</dbReference>
<dbReference type="InterPro" id="IPR001247">
    <property type="entry name" value="ExoRNase_PH_dom1"/>
</dbReference>
<keyword evidence="3 8" id="KW-0808">Transferase</keyword>
<accession>S5DVY4</accession>
<evidence type="ECO:0000313" key="11">
    <source>
        <dbReference type="EMBL" id="AGQ19147.1"/>
    </source>
</evidence>
<evidence type="ECO:0000256" key="9">
    <source>
        <dbReference type="SAM" id="MobiDB-lite"/>
    </source>
</evidence>
<dbReference type="Pfam" id="PF03726">
    <property type="entry name" value="PNPase"/>
    <property type="match status" value="1"/>
</dbReference>
<dbReference type="GO" id="GO:0005829">
    <property type="term" value="C:cytosol"/>
    <property type="evidence" value="ECO:0007669"/>
    <property type="project" value="TreeGrafter"/>
</dbReference>
<evidence type="ECO:0000259" key="10">
    <source>
        <dbReference type="PROSITE" id="PS50126"/>
    </source>
</evidence>
<dbReference type="GO" id="GO:0006396">
    <property type="term" value="P:RNA processing"/>
    <property type="evidence" value="ECO:0007669"/>
    <property type="project" value="InterPro"/>
</dbReference>
<dbReference type="PANTHER" id="PTHR11252:SF0">
    <property type="entry name" value="POLYRIBONUCLEOTIDE NUCLEOTIDYLTRANSFERASE 1, MITOCHONDRIAL"/>
    <property type="match status" value="1"/>
</dbReference>
<dbReference type="GO" id="GO:0003723">
    <property type="term" value="F:RNA binding"/>
    <property type="evidence" value="ECO:0007669"/>
    <property type="project" value="UniProtKB-UniRule"/>
</dbReference>
<dbReference type="InterPro" id="IPR036612">
    <property type="entry name" value="KH_dom_type_1_sf"/>
</dbReference>
<evidence type="ECO:0000256" key="1">
    <source>
        <dbReference type="ARBA" id="ARBA00007404"/>
    </source>
</evidence>
<dbReference type="InterPro" id="IPR036456">
    <property type="entry name" value="PNPase_PH_RNA-bd_sf"/>
</dbReference>
<dbReference type="Pfam" id="PF00013">
    <property type="entry name" value="KH_1"/>
    <property type="match status" value="1"/>
</dbReference>
<dbReference type="InterPro" id="IPR004088">
    <property type="entry name" value="KH_dom_type_1"/>
</dbReference>
<comment type="similarity">
    <text evidence="1 8">Belongs to the polyribonucleotide nucleotidyltransferase family.</text>
</comment>
<evidence type="ECO:0000256" key="3">
    <source>
        <dbReference type="ARBA" id="ARBA00022679"/>
    </source>
</evidence>
<dbReference type="PANTHER" id="PTHR11252">
    <property type="entry name" value="POLYRIBONUCLEOTIDE NUCLEOTIDYLTRANSFERASE"/>
    <property type="match status" value="1"/>
</dbReference>
<dbReference type="Gene3D" id="3.30.1370.10">
    <property type="entry name" value="K Homology domain, type 1"/>
    <property type="match status" value="1"/>
</dbReference>
<comment type="subcellular location">
    <subcellularLocation>
        <location evidence="8">Cytoplasm</location>
    </subcellularLocation>
</comment>